<feature type="transmembrane region" description="Helical" evidence="8">
    <location>
        <begin position="192"/>
        <end position="213"/>
    </location>
</feature>
<evidence type="ECO:0000256" key="6">
    <source>
        <dbReference type="ARBA" id="ARBA00023239"/>
    </source>
</evidence>
<dbReference type="PANTHER" id="PTHR11920:SF335">
    <property type="entry name" value="GUANYLATE CYCLASE"/>
    <property type="match status" value="1"/>
</dbReference>
<dbReference type="PROSITE" id="PS50125">
    <property type="entry name" value="GUANYLATE_CYCLASE_2"/>
    <property type="match status" value="1"/>
</dbReference>
<evidence type="ECO:0000256" key="5">
    <source>
        <dbReference type="ARBA" id="ARBA00023136"/>
    </source>
</evidence>
<dbReference type="Proteomes" id="UP000221168">
    <property type="component" value="Unassembled WGS sequence"/>
</dbReference>
<dbReference type="AlphaFoldDB" id="A0A2G1QN84"/>
<evidence type="ECO:0000259" key="9">
    <source>
        <dbReference type="PROSITE" id="PS50125"/>
    </source>
</evidence>
<dbReference type="InterPro" id="IPR048432">
    <property type="entry name" value="MASE7"/>
</dbReference>
<feature type="transmembrane region" description="Helical" evidence="8">
    <location>
        <begin position="109"/>
        <end position="129"/>
    </location>
</feature>
<dbReference type="GO" id="GO:0035556">
    <property type="term" value="P:intracellular signal transduction"/>
    <property type="evidence" value="ECO:0007669"/>
    <property type="project" value="InterPro"/>
</dbReference>
<dbReference type="CDD" id="cd07302">
    <property type="entry name" value="CHD"/>
    <property type="match status" value="1"/>
</dbReference>
<evidence type="ECO:0000256" key="3">
    <source>
        <dbReference type="ARBA" id="ARBA00022741"/>
    </source>
</evidence>
<dbReference type="GO" id="GO:0009190">
    <property type="term" value="P:cyclic nucleotide biosynthetic process"/>
    <property type="evidence" value="ECO:0007669"/>
    <property type="project" value="InterPro"/>
</dbReference>
<dbReference type="InterPro" id="IPR018297">
    <property type="entry name" value="A/G_cyclase_CS"/>
</dbReference>
<proteinExistence type="inferred from homology"/>
<evidence type="ECO:0000256" key="1">
    <source>
        <dbReference type="ARBA" id="ARBA00004370"/>
    </source>
</evidence>
<keyword evidence="11" id="KW-1185">Reference proteome</keyword>
<reference evidence="10 11" key="1">
    <citation type="submission" date="2017-10" db="EMBL/GenBank/DDBJ databases">
        <title>Sedimentibacterium mangrovi gen. nov., sp. nov., a novel member of family Phyllobacteriacea isolated from mangrove sediment.</title>
        <authorList>
            <person name="Liao H."/>
            <person name="Tian Y."/>
        </authorList>
    </citation>
    <scope>NUCLEOTIDE SEQUENCE [LARGE SCALE GENOMIC DNA]</scope>
    <source>
        <strain evidence="10 11">X9-2-2</strain>
    </source>
</reference>
<dbReference type="Gene3D" id="3.30.70.1230">
    <property type="entry name" value="Nucleotide cyclase"/>
    <property type="match status" value="1"/>
</dbReference>
<dbReference type="PROSITE" id="PS00452">
    <property type="entry name" value="GUANYLATE_CYCLASE_1"/>
    <property type="match status" value="1"/>
</dbReference>
<comment type="subcellular location">
    <subcellularLocation>
        <location evidence="1">Membrane</location>
    </subcellularLocation>
</comment>
<feature type="domain" description="Guanylate cyclase" evidence="9">
    <location>
        <begin position="262"/>
        <end position="389"/>
    </location>
</feature>
<evidence type="ECO:0000256" key="7">
    <source>
        <dbReference type="RuleBase" id="RU000405"/>
    </source>
</evidence>
<sequence length="452" mass="50109">MKHQKTDHPGVLGIPVYRRAAALPGPIGAVWRFARDWAVYGTQGYPPRVARRLSVINVLSAMVSLMTIPYIALYMAWDFNRLWLPALTLSPQIVLFAVTPLWNRVNDWAAGFHLCIVWLLFAVLYTWFFGRDSGLHFYFLPGVAASMLVFGADRLRLSATVTLIAFAGFVLTERLFTEPAAFIPHDPLFSDVMFFITVPFSFFLVYATVLFAFSEASRAEDALEMEHQRSERLLANILPGSIAQRLKARPDHMIADGLSTVTILFADVVDFSPRAGRLPASETVNFLNRIFSAFDDLAARHRLEKIKTVGDAYMVAGGLPDPQTDHVAACARMALDMMEAVRLIGNDLGETIELRIGLHCGPVVAGVIGTRKYAYDVWGDTVNIASRLEEYSFPGQIQASGAVAEALQGRFRFNHRGAVDLKGIGKTDCWFLKGVYPEQPASDKAEEMAGEP</sequence>
<dbReference type="InterPro" id="IPR001054">
    <property type="entry name" value="A/G_cyclase"/>
</dbReference>
<keyword evidence="2 8" id="KW-0812">Transmembrane</keyword>
<dbReference type="SUPFAM" id="SSF55073">
    <property type="entry name" value="Nucleotide cyclase"/>
    <property type="match status" value="1"/>
</dbReference>
<name>A0A2G1QN84_9HYPH</name>
<keyword evidence="5 8" id="KW-0472">Membrane</keyword>
<comment type="caution">
    <text evidence="10">The sequence shown here is derived from an EMBL/GenBank/DDBJ whole genome shotgun (WGS) entry which is preliminary data.</text>
</comment>
<dbReference type="InterPro" id="IPR050401">
    <property type="entry name" value="Cyclic_nucleotide_synthase"/>
</dbReference>
<feature type="transmembrane region" description="Helical" evidence="8">
    <location>
        <begin position="83"/>
        <end position="102"/>
    </location>
</feature>
<dbReference type="PANTHER" id="PTHR11920">
    <property type="entry name" value="GUANYLYL CYCLASE"/>
    <property type="match status" value="1"/>
</dbReference>
<accession>A0A2G1QN84</accession>
<evidence type="ECO:0000313" key="11">
    <source>
        <dbReference type="Proteomes" id="UP000221168"/>
    </source>
</evidence>
<organism evidence="10 11">
    <name type="scientific">Zhengella mangrovi</name>
    <dbReference type="NCBI Taxonomy" id="1982044"/>
    <lineage>
        <taxon>Bacteria</taxon>
        <taxon>Pseudomonadati</taxon>
        <taxon>Pseudomonadota</taxon>
        <taxon>Alphaproteobacteria</taxon>
        <taxon>Hyphomicrobiales</taxon>
        <taxon>Notoacmeibacteraceae</taxon>
        <taxon>Zhengella</taxon>
    </lineage>
</organism>
<dbReference type="EMBL" id="PDVP01000005">
    <property type="protein sequence ID" value="PHP67007.1"/>
    <property type="molecule type" value="Genomic_DNA"/>
</dbReference>
<dbReference type="GO" id="GO:0016020">
    <property type="term" value="C:membrane"/>
    <property type="evidence" value="ECO:0007669"/>
    <property type="project" value="UniProtKB-SubCell"/>
</dbReference>
<dbReference type="InterPro" id="IPR029787">
    <property type="entry name" value="Nucleotide_cyclase"/>
</dbReference>
<evidence type="ECO:0000256" key="4">
    <source>
        <dbReference type="ARBA" id="ARBA00022989"/>
    </source>
</evidence>
<feature type="transmembrane region" description="Helical" evidence="8">
    <location>
        <begin position="135"/>
        <end position="152"/>
    </location>
</feature>
<evidence type="ECO:0000256" key="8">
    <source>
        <dbReference type="SAM" id="Phobius"/>
    </source>
</evidence>
<dbReference type="OrthoDB" id="315417at2"/>
<keyword evidence="3" id="KW-0547">Nucleotide-binding</keyword>
<dbReference type="Pfam" id="PF00211">
    <property type="entry name" value="Guanylate_cyc"/>
    <property type="match status" value="1"/>
</dbReference>
<keyword evidence="4 8" id="KW-1133">Transmembrane helix</keyword>
<protein>
    <submittedName>
        <fullName evidence="10">Guanylate cyclase</fullName>
    </submittedName>
</protein>
<gene>
    <name evidence="10" type="ORF">CSC94_10640</name>
</gene>
<dbReference type="GO" id="GO:0000166">
    <property type="term" value="F:nucleotide binding"/>
    <property type="evidence" value="ECO:0007669"/>
    <property type="project" value="UniProtKB-KW"/>
</dbReference>
<comment type="similarity">
    <text evidence="7">Belongs to the adenylyl cyclase class-4/guanylyl cyclase family.</text>
</comment>
<feature type="transmembrane region" description="Helical" evidence="8">
    <location>
        <begin position="159"/>
        <end position="177"/>
    </location>
</feature>
<evidence type="ECO:0000256" key="2">
    <source>
        <dbReference type="ARBA" id="ARBA00022692"/>
    </source>
</evidence>
<dbReference type="RefSeq" id="WP_099306327.1">
    <property type="nucleotide sequence ID" value="NZ_PDVP01000005.1"/>
</dbReference>
<dbReference type="GO" id="GO:0004016">
    <property type="term" value="F:adenylate cyclase activity"/>
    <property type="evidence" value="ECO:0007669"/>
    <property type="project" value="UniProtKB-ARBA"/>
</dbReference>
<dbReference type="SMART" id="SM00044">
    <property type="entry name" value="CYCc"/>
    <property type="match status" value="1"/>
</dbReference>
<keyword evidence="6 7" id="KW-0456">Lyase</keyword>
<feature type="transmembrane region" description="Helical" evidence="8">
    <location>
        <begin position="55"/>
        <end position="77"/>
    </location>
</feature>
<dbReference type="Pfam" id="PF20967">
    <property type="entry name" value="MASE7"/>
    <property type="match status" value="1"/>
</dbReference>
<evidence type="ECO:0000313" key="10">
    <source>
        <dbReference type="EMBL" id="PHP67007.1"/>
    </source>
</evidence>